<feature type="transmembrane region" description="Helical" evidence="1">
    <location>
        <begin position="64"/>
        <end position="83"/>
    </location>
</feature>
<dbReference type="EMBL" id="QGGU01000009">
    <property type="protein sequence ID" value="PWK48540.1"/>
    <property type="molecule type" value="Genomic_DNA"/>
</dbReference>
<keyword evidence="1" id="KW-0472">Membrane</keyword>
<dbReference type="OrthoDB" id="8530910at2"/>
<reference evidence="2 3" key="1">
    <citation type="submission" date="2018-05" db="EMBL/GenBank/DDBJ databases">
        <title>Genomic Encyclopedia of Type Strains, Phase IV (KMG-IV): sequencing the most valuable type-strain genomes for metagenomic binning, comparative biology and taxonomic classification.</title>
        <authorList>
            <person name="Goeker M."/>
        </authorList>
    </citation>
    <scope>NUCLEOTIDE SEQUENCE [LARGE SCALE GENOMIC DNA]</scope>
    <source>
        <strain evidence="2 3">DSM 25350</strain>
    </source>
</reference>
<sequence length="695" mass="79608">MAMVISIARLQLKQLLKSPRWLILLSIYCFVIAIFSNQFSFQFITLQASNTSQLSLSGILFSPLDNLAVFLLLLMLPLIVLQLRPSRIASGLQRLLSSYPVSSFKLWLADWYAMLVLLLFFYAALVFIQLPILISATIDLPLFLTHWLALVLMSLSFMTLFLLLQQLTNSLLSSLVIHYSVLFLFWIIQLLQQWPDYFYVVQVINLFDWFDRLSLGLLSAQDILAFVIINLSFIVLCYCFSQQKTRFILLTCGLTLLLLFTLRLFPLNYVDTTSNQRYSLHPVLAEQLAQTETIKITSYGLDEAARREVNLRLLQPVLSRFAETKITHEPLNRQSEQQRNSQSNRGVLFTIGNIPNDKSGQRLNTAVNQQTIWLDYPFVEHPQRYLLRSLAVLQHRNDNWVLFVEGQDEASISQQGQRHLSTLNQALQSRGFQLSQLSLKQAGSIPDNTALLVIASSRQDWLNSASQSLMTYLQTGGNLLWLRDPEDISFEQLESYLGITKLDGVIVDPAGYQQGTPHPAIVLHDTFTDHPINQSLKTLVAFPWSSALVPLTKGTTKWHQQTLLTSHPNSWTEFQPEQENMAFNEQQGELQGEFQTLIALQRNQGVRQQKVVIAGDSHFLSDMAINNYDNKQLALNIFYWLTQTPDELMPTLVEPVDRYLKLTPLAHHLISWFIPFVLPLLLLLSGVILWRKQKR</sequence>
<keyword evidence="1" id="KW-0812">Transmembrane</keyword>
<feature type="transmembrane region" description="Helical" evidence="1">
    <location>
        <begin position="21"/>
        <end position="44"/>
    </location>
</feature>
<feature type="transmembrane region" description="Helical" evidence="1">
    <location>
        <begin position="669"/>
        <end position="690"/>
    </location>
</feature>
<comment type="caution">
    <text evidence="2">The sequence shown here is derived from an EMBL/GenBank/DDBJ whole genome shotgun (WGS) entry which is preliminary data.</text>
</comment>
<dbReference type="AlphaFoldDB" id="A0A316FLD5"/>
<organism evidence="2 3">
    <name type="scientific">Pleionea mediterranea</name>
    <dbReference type="NCBI Taxonomy" id="523701"/>
    <lineage>
        <taxon>Bacteria</taxon>
        <taxon>Pseudomonadati</taxon>
        <taxon>Pseudomonadota</taxon>
        <taxon>Gammaproteobacteria</taxon>
        <taxon>Oceanospirillales</taxon>
        <taxon>Pleioneaceae</taxon>
        <taxon>Pleionea</taxon>
    </lineage>
</organism>
<feature type="transmembrane region" description="Helical" evidence="1">
    <location>
        <begin position="144"/>
        <end position="164"/>
    </location>
</feature>
<proteinExistence type="predicted"/>
<dbReference type="InterPro" id="IPR029062">
    <property type="entry name" value="Class_I_gatase-like"/>
</dbReference>
<keyword evidence="1" id="KW-1133">Transmembrane helix</keyword>
<accession>A0A316FLD5</accession>
<feature type="transmembrane region" description="Helical" evidence="1">
    <location>
        <begin position="247"/>
        <end position="265"/>
    </location>
</feature>
<feature type="transmembrane region" description="Helical" evidence="1">
    <location>
        <begin position="104"/>
        <end position="132"/>
    </location>
</feature>
<dbReference type="SUPFAM" id="SSF52317">
    <property type="entry name" value="Class I glutamine amidotransferase-like"/>
    <property type="match status" value="1"/>
</dbReference>
<gene>
    <name evidence="2" type="ORF">C8D97_10991</name>
</gene>
<dbReference type="Proteomes" id="UP000245790">
    <property type="component" value="Unassembled WGS sequence"/>
</dbReference>
<keyword evidence="3" id="KW-1185">Reference proteome</keyword>
<evidence type="ECO:0000256" key="1">
    <source>
        <dbReference type="SAM" id="Phobius"/>
    </source>
</evidence>
<evidence type="ECO:0000313" key="2">
    <source>
        <dbReference type="EMBL" id="PWK48540.1"/>
    </source>
</evidence>
<feature type="transmembrane region" description="Helical" evidence="1">
    <location>
        <begin position="223"/>
        <end position="240"/>
    </location>
</feature>
<feature type="transmembrane region" description="Helical" evidence="1">
    <location>
        <begin position="171"/>
        <end position="191"/>
    </location>
</feature>
<name>A0A316FLD5_9GAMM</name>
<protein>
    <submittedName>
        <fullName evidence="2">ABC transporter family protein</fullName>
    </submittedName>
</protein>
<evidence type="ECO:0000313" key="3">
    <source>
        <dbReference type="Proteomes" id="UP000245790"/>
    </source>
</evidence>